<feature type="transmembrane region" description="Helical" evidence="3">
    <location>
        <begin position="285"/>
        <end position="305"/>
    </location>
</feature>
<feature type="region of interest" description="Disordered" evidence="2">
    <location>
        <begin position="159"/>
        <end position="187"/>
    </location>
</feature>
<proteinExistence type="predicted"/>
<evidence type="ECO:0000256" key="1">
    <source>
        <dbReference type="SAM" id="Coils"/>
    </source>
</evidence>
<accession>A0A5N6MQP5</accession>
<feature type="region of interest" description="Disordered" evidence="2">
    <location>
        <begin position="227"/>
        <end position="268"/>
    </location>
</feature>
<dbReference type="Proteomes" id="UP000326396">
    <property type="component" value="Linkage Group LG5"/>
</dbReference>
<keyword evidence="3" id="KW-0472">Membrane</keyword>
<gene>
    <name evidence="4" type="ORF">E3N88_31081</name>
</gene>
<keyword evidence="3" id="KW-1133">Transmembrane helix</keyword>
<feature type="region of interest" description="Disordered" evidence="2">
    <location>
        <begin position="1"/>
        <end position="21"/>
    </location>
</feature>
<evidence type="ECO:0000313" key="5">
    <source>
        <dbReference type="Proteomes" id="UP000326396"/>
    </source>
</evidence>
<dbReference type="AlphaFoldDB" id="A0A5N6MQP5"/>
<evidence type="ECO:0008006" key="6">
    <source>
        <dbReference type="Google" id="ProtNLM"/>
    </source>
</evidence>
<evidence type="ECO:0000313" key="4">
    <source>
        <dbReference type="EMBL" id="KAD3641857.1"/>
    </source>
</evidence>
<keyword evidence="3" id="KW-0812">Transmembrane</keyword>
<keyword evidence="5" id="KW-1185">Reference proteome</keyword>
<evidence type="ECO:0000256" key="3">
    <source>
        <dbReference type="SAM" id="Phobius"/>
    </source>
</evidence>
<sequence>MGRRPTRKSSAAIPKRSPSESPARFKFNFSCFNDVSNSYSSPMKNNNNLTNKLSVETPTGISPAPALSSLNKALNTISDLKQMASSNVDSIKRHVDFSHSEILKDMEASHSRLHKRFKIQNQACQETMNEAEKEFKKMNDRISETHDTIQASYMEMMAETQASTNREDKPSNPELLKQRHKSPQMETTTCYSFHLSPSPTNISKLPIPIPVPKPSHKLHRNHRFQLSATLNSPKGFGPPPPKKITKKPLKPKQDSNKDEEDEDEEIDREAGVIPEVVTNRMMGRIGLSVGIPLFIGLLFFPFFYYLKAGLKIDVPTWVPFIVSFVFFGTALLGVSYGIVSTSWDPMREGSLLGWNEAQKNWPVFWQSLWGSSDSRKRF</sequence>
<dbReference type="InterPro" id="IPR021855">
    <property type="entry name" value="PAM68-like"/>
</dbReference>
<dbReference type="OrthoDB" id="5862at2759"/>
<keyword evidence="1" id="KW-0175">Coiled coil</keyword>
<feature type="coiled-coil region" evidence="1">
    <location>
        <begin position="114"/>
        <end position="148"/>
    </location>
</feature>
<dbReference type="Pfam" id="PF11947">
    <property type="entry name" value="DUF3464"/>
    <property type="match status" value="1"/>
</dbReference>
<name>A0A5N6MQP5_9ASTR</name>
<feature type="transmembrane region" description="Helical" evidence="3">
    <location>
        <begin position="317"/>
        <end position="339"/>
    </location>
</feature>
<dbReference type="PANTHER" id="PTHR34575">
    <property type="entry name" value="PROTEIN PAM68, CHLOROPLASTIC"/>
    <property type="match status" value="1"/>
</dbReference>
<reference evidence="4 5" key="1">
    <citation type="submission" date="2019-05" db="EMBL/GenBank/DDBJ databases">
        <title>Mikania micrantha, genome provides insights into the molecular mechanism of rapid growth.</title>
        <authorList>
            <person name="Liu B."/>
        </authorList>
    </citation>
    <scope>NUCLEOTIDE SEQUENCE [LARGE SCALE GENOMIC DNA]</scope>
    <source>
        <strain evidence="4">NLD-2019</strain>
        <tissue evidence="4">Leaf</tissue>
    </source>
</reference>
<feature type="compositionally biased region" description="Acidic residues" evidence="2">
    <location>
        <begin position="257"/>
        <end position="267"/>
    </location>
</feature>
<dbReference type="PANTHER" id="PTHR34575:SF1">
    <property type="entry name" value="PROTEIN PAM68, CHLOROPLASTIC"/>
    <property type="match status" value="1"/>
</dbReference>
<comment type="caution">
    <text evidence="4">The sequence shown here is derived from an EMBL/GenBank/DDBJ whole genome shotgun (WGS) entry which is preliminary data.</text>
</comment>
<evidence type="ECO:0000256" key="2">
    <source>
        <dbReference type="SAM" id="MobiDB-lite"/>
    </source>
</evidence>
<dbReference type="EMBL" id="SZYD01000015">
    <property type="protein sequence ID" value="KAD3641857.1"/>
    <property type="molecule type" value="Genomic_DNA"/>
</dbReference>
<organism evidence="4 5">
    <name type="scientific">Mikania micrantha</name>
    <name type="common">bitter vine</name>
    <dbReference type="NCBI Taxonomy" id="192012"/>
    <lineage>
        <taxon>Eukaryota</taxon>
        <taxon>Viridiplantae</taxon>
        <taxon>Streptophyta</taxon>
        <taxon>Embryophyta</taxon>
        <taxon>Tracheophyta</taxon>
        <taxon>Spermatophyta</taxon>
        <taxon>Magnoliopsida</taxon>
        <taxon>eudicotyledons</taxon>
        <taxon>Gunneridae</taxon>
        <taxon>Pentapetalae</taxon>
        <taxon>asterids</taxon>
        <taxon>campanulids</taxon>
        <taxon>Asterales</taxon>
        <taxon>Asteraceae</taxon>
        <taxon>Asteroideae</taxon>
        <taxon>Heliantheae alliance</taxon>
        <taxon>Eupatorieae</taxon>
        <taxon>Mikania</taxon>
    </lineage>
</organism>
<protein>
    <recommendedName>
        <fullName evidence="6">Protein PAM68, chloroplastic</fullName>
    </recommendedName>
</protein>